<accession>A0ABR1GF83</accession>
<dbReference type="Proteomes" id="UP001363151">
    <property type="component" value="Unassembled WGS sequence"/>
</dbReference>
<keyword evidence="2" id="KW-1185">Reference proteome</keyword>
<sequence>MAALEHHQNNALAPPTISDQGAALADWLAARGGACHPRVDLRRRRDDDVGGERSAVAAAPIAAGELLLRVPARCALRRDDEDAPAAVDGILEERSGRYAALPENPEVLDAWTRGGGPSSRARASRAPAATTRSGAGCRAIRGSCELRARPGDGSWALVPGVDALNDGRGRAAPCTTLEVDGDGVFEMVASRDLGSGEELTHCSGQEFPTSKAPISADFHSAGRRAPRRFVAVVRGAPPDALLSAVAALVASAGDFAAWEAAVDDGLAGGAQRDL</sequence>
<protein>
    <submittedName>
        <fullName evidence="1">DNA mismatch repair protein</fullName>
    </submittedName>
</protein>
<gene>
    <name evidence="1" type="primary">MSH6</name>
    <name evidence="1" type="ORF">SO694_00011178</name>
</gene>
<comment type="caution">
    <text evidence="1">The sequence shown here is derived from an EMBL/GenBank/DDBJ whole genome shotgun (WGS) entry which is preliminary data.</text>
</comment>
<reference evidence="1 2" key="1">
    <citation type="submission" date="2024-03" db="EMBL/GenBank/DDBJ databases">
        <title>Aureococcus anophagefferens CCMP1851 and Kratosvirus quantuckense: Draft genome of a second virus-susceptible host strain in the model system.</title>
        <authorList>
            <person name="Chase E."/>
            <person name="Truchon A.R."/>
            <person name="Schepens W."/>
            <person name="Wilhelm S.W."/>
        </authorList>
    </citation>
    <scope>NUCLEOTIDE SEQUENCE [LARGE SCALE GENOMIC DNA]</scope>
    <source>
        <strain evidence="1 2">CCMP1851</strain>
    </source>
</reference>
<name>A0ABR1GF83_AURAN</name>
<evidence type="ECO:0000313" key="1">
    <source>
        <dbReference type="EMBL" id="KAK7254468.1"/>
    </source>
</evidence>
<dbReference type="Gene3D" id="3.90.1410.10">
    <property type="entry name" value="set domain protein methyltransferase, domain 1"/>
    <property type="match status" value="1"/>
</dbReference>
<organism evidence="1 2">
    <name type="scientific">Aureococcus anophagefferens</name>
    <name type="common">Harmful bloom alga</name>
    <dbReference type="NCBI Taxonomy" id="44056"/>
    <lineage>
        <taxon>Eukaryota</taxon>
        <taxon>Sar</taxon>
        <taxon>Stramenopiles</taxon>
        <taxon>Ochrophyta</taxon>
        <taxon>Pelagophyceae</taxon>
        <taxon>Pelagomonadales</taxon>
        <taxon>Pelagomonadaceae</taxon>
        <taxon>Aureococcus</taxon>
    </lineage>
</organism>
<evidence type="ECO:0000313" key="2">
    <source>
        <dbReference type="Proteomes" id="UP001363151"/>
    </source>
</evidence>
<dbReference type="SUPFAM" id="SSF82199">
    <property type="entry name" value="SET domain"/>
    <property type="match status" value="2"/>
</dbReference>
<dbReference type="EMBL" id="JBBJCI010000024">
    <property type="protein sequence ID" value="KAK7254468.1"/>
    <property type="molecule type" value="Genomic_DNA"/>
</dbReference>
<dbReference type="InterPro" id="IPR046341">
    <property type="entry name" value="SET_dom_sf"/>
</dbReference>
<proteinExistence type="predicted"/>